<accession>A0ACC0CFV3</accession>
<comment type="caution">
    <text evidence="1">The sequence shown here is derived from an EMBL/GenBank/DDBJ whole genome shotgun (WGS) entry which is preliminary data.</text>
</comment>
<protein>
    <submittedName>
        <fullName evidence="1">Uncharacterized protein</fullName>
    </submittedName>
</protein>
<sequence length="609" mass="66752">MVDGDGGNGSHPPPASASGSGHDSIPPPSISPKRGGWRAIKFILANESFEKLASMGLAANLTVYLKSKYNLNGIFLVNVVSIWSGSTNITSIAGALISDIYLGRFLTLLFGSIASLLGMGVITITAAINKLRPATCNEPIGCELPQGGQLSVLFIGLGLIAIGAGGIRPCNIAFGADQFDTRTKKGKAQLESFFNWWYFLFTIALLIALTGVVYIQTNISWVIGFAIPTACLAFSVFFCLVGYPTYICKKPQGSVFIDMAKVISATIRKRSVKLAPAERCSFYNPNPNSDSDEEIEMEEGEINKKKKTVLTKRFPCFNRAAVITNPKEEIDEQGKPKNSWRLCTLEQVEQMKCLVGIIPVWFSGIGCLLVMDQQGTFGILQAIQMDKSIGKHFQIPPAWMGMTSMVALSIWIFIYEQIYLPLSKKYLKREKRLTMGQRIQIGIIMSLLCMLTAGIVEKKRRETALKSGSFISPLHVTYLLPQFALSGLTEAFAAVAIMEFFTLRMPESMRSVAGAVFFLSLSIASYTSSLLVNIIHSATGGGSNKGKGTPWIGGHDLNQDRLDYYYYLIAIIALINFIYFVLFSRKYVSSGKLKPNAPMPPLPTMPMAE</sequence>
<gene>
    <name evidence="1" type="ORF">M9H77_04864</name>
</gene>
<proteinExistence type="predicted"/>
<name>A0ACC0CFV3_CATRO</name>
<keyword evidence="2" id="KW-1185">Reference proteome</keyword>
<evidence type="ECO:0000313" key="2">
    <source>
        <dbReference type="Proteomes" id="UP001060085"/>
    </source>
</evidence>
<dbReference type="Proteomes" id="UP001060085">
    <property type="component" value="Linkage Group LG01"/>
</dbReference>
<evidence type="ECO:0000313" key="1">
    <source>
        <dbReference type="EMBL" id="KAI5683636.1"/>
    </source>
</evidence>
<organism evidence="1 2">
    <name type="scientific">Catharanthus roseus</name>
    <name type="common">Madagascar periwinkle</name>
    <name type="synonym">Vinca rosea</name>
    <dbReference type="NCBI Taxonomy" id="4058"/>
    <lineage>
        <taxon>Eukaryota</taxon>
        <taxon>Viridiplantae</taxon>
        <taxon>Streptophyta</taxon>
        <taxon>Embryophyta</taxon>
        <taxon>Tracheophyta</taxon>
        <taxon>Spermatophyta</taxon>
        <taxon>Magnoliopsida</taxon>
        <taxon>eudicotyledons</taxon>
        <taxon>Gunneridae</taxon>
        <taxon>Pentapetalae</taxon>
        <taxon>asterids</taxon>
        <taxon>lamiids</taxon>
        <taxon>Gentianales</taxon>
        <taxon>Apocynaceae</taxon>
        <taxon>Rauvolfioideae</taxon>
        <taxon>Vinceae</taxon>
        <taxon>Catharanthinae</taxon>
        <taxon>Catharanthus</taxon>
    </lineage>
</organism>
<reference evidence="2" key="1">
    <citation type="journal article" date="2023" name="Nat. Plants">
        <title>Single-cell RNA sequencing provides a high-resolution roadmap for understanding the multicellular compartmentation of specialized metabolism.</title>
        <authorList>
            <person name="Sun S."/>
            <person name="Shen X."/>
            <person name="Li Y."/>
            <person name="Li Y."/>
            <person name="Wang S."/>
            <person name="Li R."/>
            <person name="Zhang H."/>
            <person name="Shen G."/>
            <person name="Guo B."/>
            <person name="Wei J."/>
            <person name="Xu J."/>
            <person name="St-Pierre B."/>
            <person name="Chen S."/>
            <person name="Sun C."/>
        </authorList>
    </citation>
    <scope>NUCLEOTIDE SEQUENCE [LARGE SCALE GENOMIC DNA]</scope>
</reference>
<dbReference type="EMBL" id="CM044701">
    <property type="protein sequence ID" value="KAI5683636.1"/>
    <property type="molecule type" value="Genomic_DNA"/>
</dbReference>